<dbReference type="KEGG" id="fse:DI487_12235"/>
<feature type="transmembrane region" description="Helical" evidence="1">
    <location>
        <begin position="12"/>
        <end position="41"/>
    </location>
</feature>
<keyword evidence="1" id="KW-0812">Transmembrane</keyword>
<dbReference type="OrthoDB" id="1099888at2"/>
<evidence type="ECO:0000313" key="2">
    <source>
        <dbReference type="EMBL" id="AWM14549.1"/>
    </source>
</evidence>
<evidence type="ECO:0000313" key="3">
    <source>
        <dbReference type="Proteomes" id="UP000245429"/>
    </source>
</evidence>
<organism evidence="2 3">
    <name type="scientific">Flavobacterium sediminis</name>
    <dbReference type="NCBI Taxonomy" id="2201181"/>
    <lineage>
        <taxon>Bacteria</taxon>
        <taxon>Pseudomonadati</taxon>
        <taxon>Bacteroidota</taxon>
        <taxon>Flavobacteriia</taxon>
        <taxon>Flavobacteriales</taxon>
        <taxon>Flavobacteriaceae</taxon>
        <taxon>Flavobacterium</taxon>
    </lineage>
</organism>
<keyword evidence="1" id="KW-1133">Transmembrane helix</keyword>
<dbReference type="NCBIfam" id="NF040945">
    <property type="entry name" value="CCC_membrane"/>
    <property type="match status" value="1"/>
</dbReference>
<proteinExistence type="predicted"/>
<keyword evidence="1" id="KW-0472">Membrane</keyword>
<accession>A0A2U8QWW5</accession>
<evidence type="ECO:0008006" key="4">
    <source>
        <dbReference type="Google" id="ProtNLM"/>
    </source>
</evidence>
<dbReference type="EMBL" id="CP029463">
    <property type="protein sequence ID" value="AWM14549.1"/>
    <property type="molecule type" value="Genomic_DNA"/>
</dbReference>
<dbReference type="InterPro" id="IPR011655">
    <property type="entry name" value="MpPF26"/>
</dbReference>
<dbReference type="AlphaFoldDB" id="A0A2U8QWW5"/>
<keyword evidence="3" id="KW-1185">Reference proteome</keyword>
<evidence type="ECO:0000256" key="1">
    <source>
        <dbReference type="SAM" id="Phobius"/>
    </source>
</evidence>
<dbReference type="Pfam" id="PF07666">
    <property type="entry name" value="MpPF26"/>
    <property type="match status" value="1"/>
</dbReference>
<dbReference type="Proteomes" id="UP000245429">
    <property type="component" value="Chromosome"/>
</dbReference>
<feature type="transmembrane region" description="Helical" evidence="1">
    <location>
        <begin position="66"/>
        <end position="87"/>
    </location>
</feature>
<name>A0A2U8QWW5_9FLAO</name>
<sequence>MENQKLPNATPVLILGIVSILGCCCYGILGLISGIVALILAKKDTALYKQSPELYTNYNNLKVGKVLAIIGIILSVIYLLFVIWMIATFGFETLQDQQLLQHRMNEYFGIE</sequence>
<dbReference type="RefSeq" id="WP_109569907.1">
    <property type="nucleotide sequence ID" value="NZ_CP029463.1"/>
</dbReference>
<dbReference type="PROSITE" id="PS51257">
    <property type="entry name" value="PROKAR_LIPOPROTEIN"/>
    <property type="match status" value="1"/>
</dbReference>
<protein>
    <recommendedName>
        <fullName evidence="4">DUF4190 domain-containing protein</fullName>
    </recommendedName>
</protein>
<reference evidence="2 3" key="1">
    <citation type="submission" date="2018-05" db="EMBL/GenBank/DDBJ databases">
        <title>Flavobacterium sp. MEBiC07310.</title>
        <authorList>
            <person name="Baek K."/>
        </authorList>
    </citation>
    <scope>NUCLEOTIDE SEQUENCE [LARGE SCALE GENOMIC DNA]</scope>
    <source>
        <strain evidence="2 3">MEBiC07310</strain>
    </source>
</reference>
<gene>
    <name evidence="2" type="ORF">DI487_12235</name>
</gene>